<dbReference type="EMBL" id="RAQM01000009">
    <property type="protein sequence ID" value="RKF03536.1"/>
    <property type="molecule type" value="Genomic_DNA"/>
</dbReference>
<dbReference type="Proteomes" id="UP000285780">
    <property type="component" value="Unassembled WGS sequence"/>
</dbReference>
<dbReference type="RefSeq" id="WP_120187074.1">
    <property type="nucleotide sequence ID" value="NZ_RAQM01000009.1"/>
</dbReference>
<dbReference type="InterPro" id="IPR046230">
    <property type="entry name" value="DUF6263"/>
</dbReference>
<evidence type="ECO:0000313" key="2">
    <source>
        <dbReference type="Proteomes" id="UP000285780"/>
    </source>
</evidence>
<protein>
    <submittedName>
        <fullName evidence="1">Uncharacterized protein</fullName>
    </submittedName>
</protein>
<sequence length="245" mass="27386">MTKKIIVLLLFISTITFAQEKVLLRLNYEKGDSYIMSMKMAQIMGTGEMTNNMEIQMKYDITNVSNDTYESTAKYTKMAMDTKQGALQMSYDSTKKDEELDEAGKVIRTQMKPMMDAVITMKGDKRGIILESKAEPNFQGAEKITEQSNSVVYPENAVAVGDTWTMTKNQDGMNMDFTYKVKSISSKNVLIDVSGKITGIADGDITGSIDIDKKSGILTESKIDMTMKIQGQDLTTNMIVNQFKN</sequence>
<proteinExistence type="predicted"/>
<comment type="caution">
    <text evidence="1">The sequence shown here is derived from an EMBL/GenBank/DDBJ whole genome shotgun (WGS) entry which is preliminary data.</text>
</comment>
<keyword evidence="2" id="KW-1185">Reference proteome</keyword>
<reference evidence="1 2" key="1">
    <citation type="submission" date="2018-09" db="EMBL/GenBank/DDBJ databases">
        <title>Genomic Encyclopedia of Archaeal and Bacterial Type Strains, Phase II (KMG-II): from individual species to whole genera.</title>
        <authorList>
            <person name="Goeker M."/>
        </authorList>
    </citation>
    <scope>NUCLEOTIDE SEQUENCE [LARGE SCALE GENOMIC DNA]</scope>
    <source>
        <strain evidence="1 2">DSM 16505</strain>
    </source>
</reference>
<dbReference type="AlphaFoldDB" id="A0A420E0B1"/>
<dbReference type="Pfam" id="PF19777">
    <property type="entry name" value="DUF6263"/>
    <property type="match status" value="1"/>
</dbReference>
<accession>A0A420E0B1</accession>
<name>A0A420E0B1_9FLAO</name>
<evidence type="ECO:0000313" key="1">
    <source>
        <dbReference type="EMBL" id="RKF03536.1"/>
    </source>
</evidence>
<organism evidence="1 2">
    <name type="scientific">Tenacibaculum lutimaris</name>
    <dbReference type="NCBI Taxonomy" id="285258"/>
    <lineage>
        <taxon>Bacteria</taxon>
        <taxon>Pseudomonadati</taxon>
        <taxon>Bacteroidota</taxon>
        <taxon>Flavobacteriia</taxon>
        <taxon>Flavobacteriales</taxon>
        <taxon>Flavobacteriaceae</taxon>
        <taxon>Tenacibaculum</taxon>
    </lineage>
</organism>
<gene>
    <name evidence="1" type="ORF">C8N26_1925</name>
</gene>